<dbReference type="SUPFAM" id="SSF56281">
    <property type="entry name" value="Metallo-hydrolase/oxidoreductase"/>
    <property type="match status" value="1"/>
</dbReference>
<dbReference type="RefSeq" id="WP_285661932.1">
    <property type="nucleotide sequence ID" value="NZ_BSTX01000001.1"/>
</dbReference>
<evidence type="ECO:0000259" key="1">
    <source>
        <dbReference type="SMART" id="SM00849"/>
    </source>
</evidence>
<keyword evidence="3" id="KW-1185">Reference proteome</keyword>
<protein>
    <submittedName>
        <fullName evidence="2">MBL fold metallo-hydrolase</fullName>
    </submittedName>
</protein>
<dbReference type="AlphaFoldDB" id="A0A9W6SJH8"/>
<sequence>MNAVIPGSLYRLDAPVGHAYLWRDGDELTLVDTGLKGSGAAIADAAARLGGRIVRLVITHAHEDHYGAAAELGGDVEIVAHAGDAAVVRGEELIAPPVLADWERAVWDAVHAEPLPPAPPVRVDRVVADGEVLDFGGGAVVVHVPGHTPGSIAVHLPAYGVLFAGDAFANVGGRAMPGVFNVDSAMAADSLGRLAALEPALVLPGHGEPADGAALSAAYEAVRLR</sequence>
<evidence type="ECO:0000313" key="2">
    <source>
        <dbReference type="EMBL" id="GLZ76771.1"/>
    </source>
</evidence>
<name>A0A9W6SJH8_9ACTN</name>
<dbReference type="InterPro" id="IPR001279">
    <property type="entry name" value="Metallo-B-lactamas"/>
</dbReference>
<dbReference type="SMART" id="SM00849">
    <property type="entry name" value="Lactamase_B"/>
    <property type="match status" value="1"/>
</dbReference>
<dbReference type="PANTHER" id="PTHR42951:SF17">
    <property type="entry name" value="METALLO-BETA-LACTAMASE DOMAIN-CONTAINING PROTEIN"/>
    <property type="match status" value="1"/>
</dbReference>
<accession>A0A9W6SJH8</accession>
<gene>
    <name evidence="2" type="ORF">Afil01_15780</name>
</gene>
<comment type="caution">
    <text evidence="2">The sequence shown here is derived from an EMBL/GenBank/DDBJ whole genome shotgun (WGS) entry which is preliminary data.</text>
</comment>
<dbReference type="Proteomes" id="UP001165079">
    <property type="component" value="Unassembled WGS sequence"/>
</dbReference>
<dbReference type="Gene3D" id="3.60.15.10">
    <property type="entry name" value="Ribonuclease Z/Hydroxyacylglutathione hydrolase-like"/>
    <property type="match status" value="1"/>
</dbReference>
<organism evidence="2 3">
    <name type="scientific">Actinorhabdospora filicis</name>
    <dbReference type="NCBI Taxonomy" id="1785913"/>
    <lineage>
        <taxon>Bacteria</taxon>
        <taxon>Bacillati</taxon>
        <taxon>Actinomycetota</taxon>
        <taxon>Actinomycetes</taxon>
        <taxon>Micromonosporales</taxon>
        <taxon>Micromonosporaceae</taxon>
        <taxon>Actinorhabdospora</taxon>
    </lineage>
</organism>
<evidence type="ECO:0000313" key="3">
    <source>
        <dbReference type="Proteomes" id="UP001165079"/>
    </source>
</evidence>
<dbReference type="PANTHER" id="PTHR42951">
    <property type="entry name" value="METALLO-BETA-LACTAMASE DOMAIN-CONTAINING"/>
    <property type="match status" value="1"/>
</dbReference>
<feature type="domain" description="Metallo-beta-lactamase" evidence="1">
    <location>
        <begin position="16"/>
        <end position="206"/>
    </location>
</feature>
<proteinExistence type="predicted"/>
<dbReference type="EMBL" id="BSTX01000001">
    <property type="protein sequence ID" value="GLZ76771.1"/>
    <property type="molecule type" value="Genomic_DNA"/>
</dbReference>
<dbReference type="Pfam" id="PF00753">
    <property type="entry name" value="Lactamase_B"/>
    <property type="match status" value="1"/>
</dbReference>
<dbReference type="InterPro" id="IPR036866">
    <property type="entry name" value="RibonucZ/Hydroxyglut_hydro"/>
</dbReference>
<reference evidence="2" key="1">
    <citation type="submission" date="2023-03" db="EMBL/GenBank/DDBJ databases">
        <title>Actinorhabdospora filicis NBRC 111898.</title>
        <authorList>
            <person name="Ichikawa N."/>
            <person name="Sato H."/>
            <person name="Tonouchi N."/>
        </authorList>
    </citation>
    <scope>NUCLEOTIDE SEQUENCE</scope>
    <source>
        <strain evidence="2">NBRC 111898</strain>
    </source>
</reference>
<dbReference type="CDD" id="cd07721">
    <property type="entry name" value="yflN-like_MBL-fold"/>
    <property type="match status" value="1"/>
</dbReference>
<dbReference type="InterPro" id="IPR050855">
    <property type="entry name" value="NDM-1-like"/>
</dbReference>